<protein>
    <recommendedName>
        <fullName evidence="1">AMMECR1 domain-containing protein</fullName>
    </recommendedName>
</protein>
<dbReference type="Proteomes" id="UP000012589">
    <property type="component" value="Unassembled WGS sequence"/>
</dbReference>
<dbReference type="AlphaFoldDB" id="N2A8A8"/>
<dbReference type="InterPro" id="IPR027623">
    <property type="entry name" value="AmmeMemoSam_A"/>
</dbReference>
<reference evidence="2 3" key="1">
    <citation type="journal article" date="2014" name="Genome Announc.">
        <title>Draft genome sequences of the altered schaedler flora, a defined bacterial community from gnotobiotic mice.</title>
        <authorList>
            <person name="Wannemuehler M.J."/>
            <person name="Overstreet A.M."/>
            <person name="Ward D.V."/>
            <person name="Phillips G.J."/>
        </authorList>
    </citation>
    <scope>NUCLEOTIDE SEQUENCE [LARGE SCALE GENOMIC DNA]</scope>
    <source>
        <strain evidence="2 3">ASF492</strain>
    </source>
</reference>
<name>N2A8A8_9FIRM</name>
<evidence type="ECO:0000313" key="3">
    <source>
        <dbReference type="Proteomes" id="UP000012589"/>
    </source>
</evidence>
<dbReference type="InterPro" id="IPR036071">
    <property type="entry name" value="AMMECR1_dom_sf"/>
</dbReference>
<comment type="caution">
    <text evidence="2">The sequence shown here is derived from an EMBL/GenBank/DDBJ whole genome shotgun (WGS) entry which is preliminary data.</text>
</comment>
<dbReference type="InterPro" id="IPR023473">
    <property type="entry name" value="AMMECR1"/>
</dbReference>
<keyword evidence="3" id="KW-1185">Reference proteome</keyword>
<dbReference type="Pfam" id="PF01871">
    <property type="entry name" value="AMMECR1"/>
    <property type="match status" value="1"/>
</dbReference>
<dbReference type="InterPro" id="IPR027485">
    <property type="entry name" value="AMMECR1_N"/>
</dbReference>
<accession>N2A8A8</accession>
<dbReference type="PATRIC" id="fig|1235802.3.peg.4145"/>
<dbReference type="EMBL" id="AQFT01000119">
    <property type="protein sequence ID" value="EMZ22683.1"/>
    <property type="molecule type" value="Genomic_DNA"/>
</dbReference>
<evidence type="ECO:0000259" key="1">
    <source>
        <dbReference type="PROSITE" id="PS51112"/>
    </source>
</evidence>
<organism evidence="2 3">
    <name type="scientific">Eubacterium plexicaudatum ASF492</name>
    <dbReference type="NCBI Taxonomy" id="1235802"/>
    <lineage>
        <taxon>Bacteria</taxon>
        <taxon>Bacillati</taxon>
        <taxon>Bacillota</taxon>
        <taxon>Clostridia</taxon>
        <taxon>Eubacteriales</taxon>
        <taxon>Eubacteriaceae</taxon>
        <taxon>Eubacterium</taxon>
    </lineage>
</organism>
<proteinExistence type="predicted"/>
<dbReference type="SUPFAM" id="SSF143447">
    <property type="entry name" value="AMMECR1-like"/>
    <property type="match status" value="1"/>
</dbReference>
<dbReference type="PROSITE" id="PS51112">
    <property type="entry name" value="AMMECR1"/>
    <property type="match status" value="1"/>
</dbReference>
<evidence type="ECO:0000313" key="2">
    <source>
        <dbReference type="EMBL" id="EMZ22683.1"/>
    </source>
</evidence>
<dbReference type="HOGENOM" id="CLU_095686_1_1_9"/>
<dbReference type="PANTHER" id="PTHR13016">
    <property type="entry name" value="AMMECR1 HOMOLOG"/>
    <property type="match status" value="1"/>
</dbReference>
<gene>
    <name evidence="2" type="ORF">C823_03924</name>
</gene>
<feature type="domain" description="AMMECR1" evidence="1">
    <location>
        <begin position="4"/>
        <end position="194"/>
    </location>
</feature>
<dbReference type="NCBIfam" id="TIGR04335">
    <property type="entry name" value="AmmeMemoSam_A"/>
    <property type="match status" value="1"/>
</dbReference>
<dbReference type="Gene3D" id="3.30.700.20">
    <property type="entry name" value="Hypothetical protein ph0010, domain 1"/>
    <property type="match status" value="1"/>
</dbReference>
<dbReference type="eggNOG" id="COG2078">
    <property type="taxonomic scope" value="Bacteria"/>
</dbReference>
<dbReference type="PANTHER" id="PTHR13016:SF0">
    <property type="entry name" value="AMME SYNDROME CANDIDATE GENE 1 PROTEIN"/>
    <property type="match status" value="1"/>
</dbReference>
<dbReference type="InterPro" id="IPR002733">
    <property type="entry name" value="AMMECR1_domain"/>
</dbReference>
<sequence length="194" mass="21577">MQGKQEDAYVALARRTVEEYVRTGRQIPVPDDLPEEMYEERAGAFVSIKIKIKPAEVATDGNNYNAQSESSLRLRGCIGTIRAVQSCIAQEIIHNAVSAAVKDPRFEPIVREELDRLVISVDILGDMEPIQSEAQLDVARYGVVVTNGYRRGLLLPNLEGVDTVEEQVAIAKQKAGIGLQEDVQMERFEVVRHS</sequence>
<dbReference type="STRING" id="1235802.C823_03924"/>
<dbReference type="NCBIfam" id="TIGR00296">
    <property type="entry name" value="TIGR00296 family protein"/>
    <property type="match status" value="1"/>
</dbReference>